<sequence>MSGAVMLLMAATVGITYGWTPDDRDGVKYIIQIPPDKMEQVARTGEISSQIPAEIRSHVSEVVIRVGEGSVPRITPEYLSSRSASAPSSFAASDPDQIPVPIPSMGNPTELRPIGATGSTTTAMMKPAPQSGGMNMPGGYGMTPASSGGNASQPSTLPPSTSPPSTTYSGTGYGNTNPSGTGYNSASLEQAARDAANQFNSATDASRQQIQQNIQNAAKRMENSTNAQVQAAANGVQDAANRAIYGPALPPNTGGSSANGPPPSSYGSNPNPTNTYSSTTGSGSPPGYGTPPSLTSSQPSTSSTNANPYSASGPPSTSPAQDPDWYALQNNSGSRPSTSPVGGAGGAFAGGNFARLPAGLQAPPTSVATSSNPSGGQSPSPYASDTTQTASSGNGLDYDPNLSPAQAAQLPKNGYSYDAEGYPVDREGYRVDHYGRRIDRQGQLITAEDSIGAPPSPIGSPPQASRQSMANLGSSMGRPNLGSSMGPNLGSSIGQAGRNTGKAGRNIGNMGGNLGGNLGQAGGKGIVNHPADRNSSSGSSLVRPPLDLPAAGGRGRDGFASDSDSRLAGLDGRNGGDNLLPANAGRNDRLSDLTDDSSRASAADRFARDRDDDNQASGRGGASKIERPAEQVAAQPIFNALLLLSVVANVYLLFWLKNLRVQFRDMVAAKRASASGSLATGV</sequence>
<evidence type="ECO:0000256" key="2">
    <source>
        <dbReference type="SAM" id="Phobius"/>
    </source>
</evidence>
<dbReference type="RefSeq" id="WP_246112588.1">
    <property type="nucleotide sequence ID" value="NZ_SJPK01000003.1"/>
</dbReference>
<feature type="compositionally biased region" description="Basic and acidic residues" evidence="1">
    <location>
        <begin position="586"/>
        <end position="598"/>
    </location>
</feature>
<feature type="region of interest" description="Disordered" evidence="1">
    <location>
        <begin position="244"/>
        <end position="426"/>
    </location>
</feature>
<reference evidence="3 4" key="1">
    <citation type="submission" date="2019-02" db="EMBL/GenBank/DDBJ databases">
        <title>Deep-cultivation of Planctomycetes and their phenomic and genomic characterization uncovers novel biology.</title>
        <authorList>
            <person name="Wiegand S."/>
            <person name="Jogler M."/>
            <person name="Boedeker C."/>
            <person name="Pinto D."/>
            <person name="Vollmers J."/>
            <person name="Rivas-Marin E."/>
            <person name="Kohn T."/>
            <person name="Peeters S.H."/>
            <person name="Heuer A."/>
            <person name="Rast P."/>
            <person name="Oberbeckmann S."/>
            <person name="Bunk B."/>
            <person name="Jeske O."/>
            <person name="Meyerdierks A."/>
            <person name="Storesund J.E."/>
            <person name="Kallscheuer N."/>
            <person name="Luecker S."/>
            <person name="Lage O.M."/>
            <person name="Pohl T."/>
            <person name="Merkel B.J."/>
            <person name="Hornburger P."/>
            <person name="Mueller R.-W."/>
            <person name="Bruemmer F."/>
            <person name="Labrenz M."/>
            <person name="Spormann A.M."/>
            <person name="Op Den Camp H."/>
            <person name="Overmann J."/>
            <person name="Amann R."/>
            <person name="Jetten M.S.M."/>
            <person name="Mascher T."/>
            <person name="Medema M.H."/>
            <person name="Devos D.P."/>
            <person name="Kaster A.-K."/>
            <person name="Ovreas L."/>
            <person name="Rohde M."/>
            <person name="Galperin M.Y."/>
            <person name="Jogler C."/>
        </authorList>
    </citation>
    <scope>NUCLEOTIDE SEQUENCE [LARGE SCALE GENOMIC DNA]</scope>
    <source>
        <strain evidence="3 4">CA85</strain>
    </source>
</reference>
<feature type="region of interest" description="Disordered" evidence="1">
    <location>
        <begin position="445"/>
        <end position="627"/>
    </location>
</feature>
<feature type="region of interest" description="Disordered" evidence="1">
    <location>
        <begin position="83"/>
        <end position="185"/>
    </location>
</feature>
<evidence type="ECO:0000256" key="1">
    <source>
        <dbReference type="SAM" id="MobiDB-lite"/>
    </source>
</evidence>
<feature type="compositionally biased region" description="Polar residues" evidence="1">
    <location>
        <begin position="328"/>
        <end position="340"/>
    </location>
</feature>
<organism evidence="3 4">
    <name type="scientific">Allorhodopirellula solitaria</name>
    <dbReference type="NCBI Taxonomy" id="2527987"/>
    <lineage>
        <taxon>Bacteria</taxon>
        <taxon>Pseudomonadati</taxon>
        <taxon>Planctomycetota</taxon>
        <taxon>Planctomycetia</taxon>
        <taxon>Pirellulales</taxon>
        <taxon>Pirellulaceae</taxon>
        <taxon>Allorhodopirellula</taxon>
    </lineage>
</organism>
<dbReference type="Proteomes" id="UP000318053">
    <property type="component" value="Unassembled WGS sequence"/>
</dbReference>
<feature type="compositionally biased region" description="Polar residues" evidence="1">
    <location>
        <begin position="305"/>
        <end position="320"/>
    </location>
</feature>
<protein>
    <recommendedName>
        <fullName evidence="5">Mu-protocadherin</fullName>
    </recommendedName>
</protein>
<feature type="compositionally biased region" description="Low complexity" evidence="1">
    <location>
        <begin position="370"/>
        <end position="381"/>
    </location>
</feature>
<keyword evidence="2" id="KW-1133">Transmembrane helix</keyword>
<name>A0A5C5YEE2_9BACT</name>
<dbReference type="AlphaFoldDB" id="A0A5C5YEE2"/>
<gene>
    <name evidence="3" type="ORF">CA85_16600</name>
</gene>
<accession>A0A5C5YEE2</accession>
<keyword evidence="4" id="KW-1185">Reference proteome</keyword>
<evidence type="ECO:0000313" key="4">
    <source>
        <dbReference type="Proteomes" id="UP000318053"/>
    </source>
</evidence>
<dbReference type="EMBL" id="SJPK01000003">
    <property type="protein sequence ID" value="TWT73193.1"/>
    <property type="molecule type" value="Genomic_DNA"/>
</dbReference>
<evidence type="ECO:0000313" key="3">
    <source>
        <dbReference type="EMBL" id="TWT73193.1"/>
    </source>
</evidence>
<keyword evidence="2" id="KW-0812">Transmembrane</keyword>
<comment type="caution">
    <text evidence="3">The sequence shown here is derived from an EMBL/GenBank/DDBJ whole genome shotgun (WGS) entry which is preliminary data.</text>
</comment>
<feature type="compositionally biased region" description="Low complexity" evidence="1">
    <location>
        <begin position="566"/>
        <end position="580"/>
    </location>
</feature>
<proteinExistence type="predicted"/>
<feature type="compositionally biased region" description="Gly residues" evidence="1">
    <location>
        <begin position="509"/>
        <end position="525"/>
    </location>
</feature>
<feature type="compositionally biased region" description="Polar residues" evidence="1">
    <location>
        <begin position="481"/>
        <end position="498"/>
    </location>
</feature>
<feature type="compositionally biased region" description="Low complexity" evidence="1">
    <location>
        <begin position="83"/>
        <end position="93"/>
    </location>
</feature>
<feature type="compositionally biased region" description="Low complexity" evidence="1">
    <location>
        <begin position="251"/>
        <end position="304"/>
    </location>
</feature>
<evidence type="ECO:0008006" key="5">
    <source>
        <dbReference type="Google" id="ProtNLM"/>
    </source>
</evidence>
<keyword evidence="2" id="KW-0472">Membrane</keyword>
<feature type="compositionally biased region" description="Basic and acidic residues" evidence="1">
    <location>
        <begin position="554"/>
        <end position="565"/>
    </location>
</feature>
<feature type="transmembrane region" description="Helical" evidence="2">
    <location>
        <begin position="637"/>
        <end position="656"/>
    </location>
</feature>
<feature type="compositionally biased region" description="Low complexity" evidence="1">
    <location>
        <begin position="163"/>
        <end position="178"/>
    </location>
</feature>
<feature type="compositionally biased region" description="Polar residues" evidence="1">
    <location>
        <begin position="383"/>
        <end position="394"/>
    </location>
</feature>